<evidence type="ECO:0000313" key="2">
    <source>
        <dbReference type="Proteomes" id="UP000252797"/>
    </source>
</evidence>
<dbReference type="Proteomes" id="UP000252797">
    <property type="component" value="Unassembled WGS sequence"/>
</dbReference>
<dbReference type="RefSeq" id="WP_081133944.1">
    <property type="nucleotide sequence ID" value="NZ_CAXUDG010000020.1"/>
</dbReference>
<dbReference type="SUPFAM" id="SSF51182">
    <property type="entry name" value="RmlC-like cupins"/>
    <property type="match status" value="1"/>
</dbReference>
<gene>
    <name evidence="1" type="ORF">EA71_00715</name>
</gene>
<dbReference type="PIRSF" id="PIRSF029883">
    <property type="entry name" value="KdgF"/>
    <property type="match status" value="1"/>
</dbReference>
<name>A0A367CGF4_9ENTE</name>
<dbReference type="GeneID" id="56743360"/>
<accession>A0A367CGF4</accession>
<comment type="caution">
    <text evidence="1">The sequence shown here is derived from an EMBL/GenBank/DDBJ whole genome shotgun (WGS) entry which is preliminary data.</text>
</comment>
<dbReference type="CDD" id="cd02238">
    <property type="entry name" value="cupin_KdgF"/>
    <property type="match status" value="1"/>
</dbReference>
<protein>
    <submittedName>
        <fullName evidence="1">Uncharacterized protein</fullName>
    </submittedName>
</protein>
<sequence>MFFKEEELETKRIDSNTFRRVLAYGEGLMNALITFEKGLNPETEIPYHSHEHVQTTYVLKGSFKFSIKYPDRIETKVVHVGDAIYFPSNYEHGCIPLEDDSQLFDSFTPIREDFLTFQEKK</sequence>
<dbReference type="InterPro" id="IPR011051">
    <property type="entry name" value="RmlC_Cupin_sf"/>
</dbReference>
<proteinExistence type="predicted"/>
<evidence type="ECO:0000313" key="1">
    <source>
        <dbReference type="EMBL" id="RCA11695.1"/>
    </source>
</evidence>
<dbReference type="InterPro" id="IPR025499">
    <property type="entry name" value="KdgF"/>
</dbReference>
<dbReference type="InterPro" id="IPR013096">
    <property type="entry name" value="Cupin_2"/>
</dbReference>
<dbReference type="EMBL" id="LEPB01000003">
    <property type="protein sequence ID" value="RCA11695.1"/>
    <property type="molecule type" value="Genomic_DNA"/>
</dbReference>
<dbReference type="InterPro" id="IPR014710">
    <property type="entry name" value="RmlC-like_jellyroll"/>
</dbReference>
<reference evidence="1 2" key="1">
    <citation type="submission" date="2015-06" db="EMBL/GenBank/DDBJ databases">
        <title>The Genome Sequence of Enterococcus durans 4EA1.</title>
        <authorList>
            <consortium name="The Broad Institute Genomics Platform"/>
            <consortium name="The Broad Institute Genome Sequencing Center for Infectious Disease"/>
            <person name="Earl A.M."/>
            <person name="Van Tyne D."/>
            <person name="Lebreton F."/>
            <person name="Saavedra J.T."/>
            <person name="Gilmore M.S."/>
            <person name="Manson Mcguire A."/>
            <person name="Clock S."/>
            <person name="Crupain M."/>
            <person name="Rangan U."/>
            <person name="Young S."/>
            <person name="Abouelleil A."/>
            <person name="Cao P."/>
            <person name="Chapman S.B."/>
            <person name="Griggs A."/>
            <person name="Priest M."/>
            <person name="Shea T."/>
            <person name="Wortman J."/>
            <person name="Nusbaum C."/>
            <person name="Birren B."/>
        </authorList>
    </citation>
    <scope>NUCLEOTIDE SEQUENCE [LARGE SCALE GENOMIC DNA]</scope>
    <source>
        <strain evidence="1 2">4EA1</strain>
    </source>
</reference>
<dbReference type="Gene3D" id="2.60.120.10">
    <property type="entry name" value="Jelly Rolls"/>
    <property type="match status" value="1"/>
</dbReference>
<dbReference type="Pfam" id="PF07883">
    <property type="entry name" value="Cupin_2"/>
    <property type="match status" value="1"/>
</dbReference>
<organism evidence="1 2">
    <name type="scientific">Enterococcus durans</name>
    <dbReference type="NCBI Taxonomy" id="53345"/>
    <lineage>
        <taxon>Bacteria</taxon>
        <taxon>Bacillati</taxon>
        <taxon>Bacillota</taxon>
        <taxon>Bacilli</taxon>
        <taxon>Lactobacillales</taxon>
        <taxon>Enterococcaceae</taxon>
        <taxon>Enterococcus</taxon>
    </lineage>
</organism>
<dbReference type="AlphaFoldDB" id="A0A367CGF4"/>